<sequence length="378" mass="37776">MNTRVPTRRSSGWVIGRVAGAPVVLAPSWLLAVVVMTVLSASSVRVITGLEGASTYVVALAFVLLLFASVFLHELAHGLVARARGQQPQEFVLTLWGGHTAFGGAAPTPATTALVAVAGPTVNLALAGLFWGALAAGLVPDGTVAAALVGSGAVANGFVGLFNLLPGLPLDGGRLLEAAVWRVTGSRYAGTVAAGWAGRGFAVLLFAGAVVAPRVLDVSFGLADAVWGALIAGFLWIGASGALTSARAQRNVDGVSVASVGRPAVVVGHESSLAHAMAVAAAAHAPEVVVLSPDGRPAAYVDREAAASVPAHAAGTTPVGVVSVALPVGAEVDGTLVGEPLLRELSRTTRLSPVVAALVDGRVVAVVRATDVVAAIRA</sequence>
<keyword evidence="10 14" id="KW-1133">Transmembrane helix</keyword>
<keyword evidence="11 14" id="KW-0482">Metalloprotease</keyword>
<dbReference type="GO" id="GO:0046872">
    <property type="term" value="F:metal ion binding"/>
    <property type="evidence" value="ECO:0007669"/>
    <property type="project" value="UniProtKB-UniRule"/>
</dbReference>
<dbReference type="AlphaFoldDB" id="F8A6Z5"/>
<feature type="binding site" evidence="16">
    <location>
        <position position="77"/>
    </location>
    <ligand>
        <name>Zn(2+)</name>
        <dbReference type="ChEBI" id="CHEBI:29105"/>
        <note>catalytic</note>
    </ligand>
</feature>
<dbReference type="CDD" id="cd06164">
    <property type="entry name" value="S2P-M50_SpoIVFB_CBS"/>
    <property type="match status" value="1"/>
</dbReference>
<dbReference type="GO" id="GO:0008237">
    <property type="term" value="F:metallopeptidase activity"/>
    <property type="evidence" value="ECO:0007669"/>
    <property type="project" value="UniProtKB-UniRule"/>
</dbReference>
<feature type="transmembrane region" description="Helical" evidence="14">
    <location>
        <begin position="144"/>
        <end position="168"/>
    </location>
</feature>
<feature type="domain" description="Peptidase M50" evidence="17">
    <location>
        <begin position="61"/>
        <end position="134"/>
    </location>
</feature>
<reference evidence="19" key="1">
    <citation type="submission" date="2011-04" db="EMBL/GenBank/DDBJ databases">
        <title>Complete sequence of Cellvibrio gilvus ATCC 13127.</title>
        <authorList>
            <person name="Lucas S."/>
            <person name="Han J."/>
            <person name="Lapidus A."/>
            <person name="Cheng J.-F."/>
            <person name="Goodwin L."/>
            <person name="Pitluck S."/>
            <person name="Peters L."/>
            <person name="Munk A."/>
            <person name="Detter J.C."/>
            <person name="Han C."/>
            <person name="Tapia R."/>
            <person name="Land M."/>
            <person name="Hauser L."/>
            <person name="Kyrpides N."/>
            <person name="Ivanova N."/>
            <person name="Ovchinnikova G."/>
            <person name="Pagani I."/>
            <person name="Mead D."/>
            <person name="Brumm P."/>
            <person name="Woyke T."/>
        </authorList>
    </citation>
    <scope>NUCLEOTIDE SEQUENCE [LARGE SCALE GENOMIC DNA]</scope>
    <source>
        <strain evidence="19">ATCC 13127 / NRRL B-14078</strain>
    </source>
</reference>
<dbReference type="RefSeq" id="WP_013883868.1">
    <property type="nucleotide sequence ID" value="NC_015671.1"/>
</dbReference>
<dbReference type="GO" id="GO:0006508">
    <property type="term" value="P:proteolysis"/>
    <property type="evidence" value="ECO:0007669"/>
    <property type="project" value="UniProtKB-KW"/>
</dbReference>
<feature type="domain" description="Peptidase M50" evidence="17">
    <location>
        <begin position="147"/>
        <end position="206"/>
    </location>
</feature>
<proteinExistence type="inferred from homology"/>
<keyword evidence="4 14" id="KW-0645">Protease</keyword>
<keyword evidence="19" id="KW-1185">Reference proteome</keyword>
<keyword evidence="7" id="KW-0677">Repeat</keyword>
<protein>
    <recommendedName>
        <fullName evidence="14">Zinc metalloprotease</fullName>
    </recommendedName>
</protein>
<evidence type="ECO:0000256" key="12">
    <source>
        <dbReference type="ARBA" id="ARBA00023122"/>
    </source>
</evidence>
<evidence type="ECO:0000256" key="3">
    <source>
        <dbReference type="ARBA" id="ARBA00022475"/>
    </source>
</evidence>
<evidence type="ECO:0000313" key="18">
    <source>
        <dbReference type="EMBL" id="AEI12349.1"/>
    </source>
</evidence>
<comment type="cofactor">
    <cofactor evidence="14 16">
        <name>Zn(2+)</name>
        <dbReference type="ChEBI" id="CHEBI:29105"/>
    </cofactor>
    <text evidence="14 16">Binds 1 zinc ion per subunit.</text>
</comment>
<evidence type="ECO:0000256" key="9">
    <source>
        <dbReference type="ARBA" id="ARBA00022833"/>
    </source>
</evidence>
<evidence type="ECO:0000256" key="14">
    <source>
        <dbReference type="PIRNR" id="PIRNR006404"/>
    </source>
</evidence>
<dbReference type="HOGENOM" id="CLU_037123_1_0_11"/>
<feature type="transmembrane region" description="Helical" evidence="14">
    <location>
        <begin position="225"/>
        <end position="243"/>
    </location>
</feature>
<evidence type="ECO:0000256" key="11">
    <source>
        <dbReference type="ARBA" id="ARBA00023049"/>
    </source>
</evidence>
<dbReference type="PIRSF" id="PIRSF006404">
    <property type="entry name" value="UCP006404_Pept_M50_CBS"/>
    <property type="match status" value="1"/>
</dbReference>
<dbReference type="Proteomes" id="UP000000485">
    <property type="component" value="Chromosome"/>
</dbReference>
<evidence type="ECO:0000256" key="15">
    <source>
        <dbReference type="PIRSR" id="PIRSR006404-1"/>
    </source>
</evidence>
<keyword evidence="8 14" id="KW-0378">Hydrolase</keyword>
<evidence type="ECO:0000256" key="16">
    <source>
        <dbReference type="PIRSR" id="PIRSR006404-2"/>
    </source>
</evidence>
<feature type="transmembrane region" description="Helical" evidence="14">
    <location>
        <begin position="53"/>
        <end position="72"/>
    </location>
</feature>
<feature type="transmembrane region" description="Helical" evidence="14">
    <location>
        <begin position="21"/>
        <end position="41"/>
    </location>
</feature>
<evidence type="ECO:0000256" key="6">
    <source>
        <dbReference type="ARBA" id="ARBA00022723"/>
    </source>
</evidence>
<dbReference type="eggNOG" id="COG1994">
    <property type="taxonomic scope" value="Bacteria"/>
</dbReference>
<evidence type="ECO:0000256" key="10">
    <source>
        <dbReference type="ARBA" id="ARBA00022989"/>
    </source>
</evidence>
<gene>
    <name evidence="18" type="ordered locus">Celgi_1842</name>
</gene>
<evidence type="ECO:0000256" key="1">
    <source>
        <dbReference type="ARBA" id="ARBA00004651"/>
    </source>
</evidence>
<feature type="binding site" evidence="16">
    <location>
        <position position="73"/>
    </location>
    <ligand>
        <name>Zn(2+)</name>
        <dbReference type="ChEBI" id="CHEBI:29105"/>
        <note>catalytic</note>
    </ligand>
</feature>
<feature type="transmembrane region" description="Helical" evidence="14">
    <location>
        <begin position="188"/>
        <end position="213"/>
    </location>
</feature>
<organism evidence="18 19">
    <name type="scientific">Cellulomonas gilvus (strain ATCC 13127 / NRRL B-14078)</name>
    <name type="common">Cellvibrio gilvus</name>
    <dbReference type="NCBI Taxonomy" id="593907"/>
    <lineage>
        <taxon>Bacteria</taxon>
        <taxon>Bacillati</taxon>
        <taxon>Actinomycetota</taxon>
        <taxon>Actinomycetes</taxon>
        <taxon>Micrococcales</taxon>
        <taxon>Cellulomonadaceae</taxon>
        <taxon>Cellulomonas</taxon>
    </lineage>
</organism>
<feature type="transmembrane region" description="Helical" evidence="14">
    <location>
        <begin position="113"/>
        <end position="138"/>
    </location>
</feature>
<name>F8A6Z5_CELGA</name>
<dbReference type="GO" id="GO:0005886">
    <property type="term" value="C:plasma membrane"/>
    <property type="evidence" value="ECO:0007669"/>
    <property type="project" value="UniProtKB-SubCell"/>
</dbReference>
<feature type="binding site" evidence="16">
    <location>
        <position position="171"/>
    </location>
    <ligand>
        <name>Zn(2+)</name>
        <dbReference type="ChEBI" id="CHEBI:29105"/>
        <note>catalytic</note>
    </ligand>
</feature>
<keyword evidence="13 14" id="KW-0472">Membrane</keyword>
<evidence type="ECO:0000256" key="7">
    <source>
        <dbReference type="ARBA" id="ARBA00022737"/>
    </source>
</evidence>
<evidence type="ECO:0000256" key="4">
    <source>
        <dbReference type="ARBA" id="ARBA00022670"/>
    </source>
</evidence>
<dbReference type="InterPro" id="IPR016483">
    <property type="entry name" value="UCP006404_Pept_M50_CBS"/>
</dbReference>
<dbReference type="KEGG" id="cga:Celgi_1842"/>
<evidence type="ECO:0000313" key="19">
    <source>
        <dbReference type="Proteomes" id="UP000000485"/>
    </source>
</evidence>
<evidence type="ECO:0000259" key="17">
    <source>
        <dbReference type="Pfam" id="PF02163"/>
    </source>
</evidence>
<evidence type="ECO:0000256" key="2">
    <source>
        <dbReference type="ARBA" id="ARBA00007931"/>
    </source>
</evidence>
<keyword evidence="12" id="KW-0129">CBS domain</keyword>
<evidence type="ECO:0000256" key="13">
    <source>
        <dbReference type="ARBA" id="ARBA00023136"/>
    </source>
</evidence>
<evidence type="ECO:0000256" key="5">
    <source>
        <dbReference type="ARBA" id="ARBA00022692"/>
    </source>
</evidence>
<comment type="subcellular location">
    <subcellularLocation>
        <location evidence="1 14">Cell membrane</location>
        <topology evidence="1 14">Multi-pass membrane protein</topology>
    </subcellularLocation>
</comment>
<keyword evidence="9 14" id="KW-0862">Zinc</keyword>
<dbReference type="PANTHER" id="PTHR39188">
    <property type="entry name" value="MEMBRANE-ASSOCIATED ZINC METALLOPROTEASE M50B"/>
    <property type="match status" value="1"/>
</dbReference>
<comment type="similarity">
    <text evidence="2 14">Belongs to the peptidase M50B family.</text>
</comment>
<keyword evidence="3 14" id="KW-1003">Cell membrane</keyword>
<dbReference type="EMBL" id="CP002665">
    <property type="protein sequence ID" value="AEI12349.1"/>
    <property type="molecule type" value="Genomic_DNA"/>
</dbReference>
<keyword evidence="6 14" id="KW-0479">Metal-binding</keyword>
<dbReference type="PANTHER" id="PTHR39188:SF3">
    <property type="entry name" value="STAGE IV SPORULATION PROTEIN FB"/>
    <property type="match status" value="1"/>
</dbReference>
<feature type="active site" evidence="15">
    <location>
        <position position="74"/>
    </location>
</feature>
<dbReference type="STRING" id="593907.Celgi_1842"/>
<accession>F8A6Z5</accession>
<evidence type="ECO:0000256" key="8">
    <source>
        <dbReference type="ARBA" id="ARBA00022801"/>
    </source>
</evidence>
<dbReference type="Pfam" id="PF02163">
    <property type="entry name" value="Peptidase_M50"/>
    <property type="match status" value="2"/>
</dbReference>
<keyword evidence="5 14" id="KW-0812">Transmembrane</keyword>
<dbReference type="InterPro" id="IPR008915">
    <property type="entry name" value="Peptidase_M50"/>
</dbReference>